<keyword evidence="5" id="KW-1185">Reference proteome</keyword>
<dbReference type="EMBL" id="JACOGD010000006">
    <property type="protein sequence ID" value="MBC3932538.1"/>
    <property type="molecule type" value="Genomic_DNA"/>
</dbReference>
<dbReference type="RefSeq" id="WP_186904181.1">
    <property type="nucleotide sequence ID" value="NZ_JACOGD010000006.1"/>
</dbReference>
<dbReference type="Pfam" id="PF00497">
    <property type="entry name" value="SBP_bac_3"/>
    <property type="match status" value="1"/>
</dbReference>
<feature type="signal peptide" evidence="2">
    <location>
        <begin position="1"/>
        <end position="32"/>
    </location>
</feature>
<dbReference type="Gene3D" id="3.40.190.10">
    <property type="entry name" value="Periplasmic binding protein-like II"/>
    <property type="match status" value="2"/>
</dbReference>
<feature type="chain" id="PRO_5045832584" evidence="2">
    <location>
        <begin position="33"/>
        <end position="268"/>
    </location>
</feature>
<gene>
    <name evidence="4" type="ORF">H8K43_12690</name>
</gene>
<comment type="caution">
    <text evidence="4">The sequence shown here is derived from an EMBL/GenBank/DDBJ whole genome shotgun (WGS) entry which is preliminary data.</text>
</comment>
<feature type="domain" description="Solute-binding protein family 3/N-terminal" evidence="3">
    <location>
        <begin position="61"/>
        <end position="266"/>
    </location>
</feature>
<dbReference type="PANTHER" id="PTHR35936">
    <property type="entry name" value="MEMBRANE-BOUND LYTIC MUREIN TRANSGLYCOSYLASE F"/>
    <property type="match status" value="1"/>
</dbReference>
<evidence type="ECO:0000313" key="5">
    <source>
        <dbReference type="Proteomes" id="UP000654304"/>
    </source>
</evidence>
<evidence type="ECO:0000256" key="1">
    <source>
        <dbReference type="ARBA" id="ARBA00022729"/>
    </source>
</evidence>
<reference evidence="4 5" key="1">
    <citation type="submission" date="2020-08" db="EMBL/GenBank/DDBJ databases">
        <title>Novel species isolated from subtropical streams in China.</title>
        <authorList>
            <person name="Lu H."/>
        </authorList>
    </citation>
    <scope>NUCLEOTIDE SEQUENCE [LARGE SCALE GENOMIC DNA]</scope>
    <source>
        <strain evidence="4 5">CY22W</strain>
    </source>
</reference>
<accession>A0ABR7A6L3</accession>
<name>A0ABR7A6L3_9BURK</name>
<dbReference type="Proteomes" id="UP000654304">
    <property type="component" value="Unassembled WGS sequence"/>
</dbReference>
<proteinExistence type="predicted"/>
<sequence length="268" mass="30773">MMSIFRNIPALRRLLYWSLVCSLALTSQISRAGSPAEFLTLLVSEETDAYGKVIPLSEQNIQLFRSLSKEMQVQLIVQRYPWKRALEKAYQGEGMIFGISPTAERRSKLDFSQVVYTERVYLITRCQSNFRYEKLPDLENKRIGVVRGTSYGEAVDQQMGKLFQVEQDTSRLSGRMTKLLQGRMDGFFHYSYLNPSPLELTINQQYFSEIQGQASQSGKLFCVQPKAISSVDIHFAIRNDINQGRLHKLDAALIKLKQSEAFQKMFSQ</sequence>
<dbReference type="PANTHER" id="PTHR35936:SF25">
    <property type="entry name" value="ABC TRANSPORTER SUBSTRATE-BINDING PROTEIN"/>
    <property type="match status" value="1"/>
</dbReference>
<keyword evidence="1 2" id="KW-0732">Signal</keyword>
<protein>
    <submittedName>
        <fullName evidence="4">ABC transporter substrate-binding protein</fullName>
    </submittedName>
</protein>
<organism evidence="4 5">
    <name type="scientific">Undibacterium curvum</name>
    <dbReference type="NCBI Taxonomy" id="2762294"/>
    <lineage>
        <taxon>Bacteria</taxon>
        <taxon>Pseudomonadati</taxon>
        <taxon>Pseudomonadota</taxon>
        <taxon>Betaproteobacteria</taxon>
        <taxon>Burkholderiales</taxon>
        <taxon>Oxalobacteraceae</taxon>
        <taxon>Undibacterium</taxon>
    </lineage>
</organism>
<evidence type="ECO:0000313" key="4">
    <source>
        <dbReference type="EMBL" id="MBC3932538.1"/>
    </source>
</evidence>
<dbReference type="InterPro" id="IPR001638">
    <property type="entry name" value="Solute-binding_3/MltF_N"/>
</dbReference>
<evidence type="ECO:0000259" key="3">
    <source>
        <dbReference type="Pfam" id="PF00497"/>
    </source>
</evidence>
<dbReference type="SUPFAM" id="SSF53850">
    <property type="entry name" value="Periplasmic binding protein-like II"/>
    <property type="match status" value="1"/>
</dbReference>
<evidence type="ECO:0000256" key="2">
    <source>
        <dbReference type="SAM" id="SignalP"/>
    </source>
</evidence>